<organism evidence="1 2">
    <name type="scientific">Gossypium arboreum</name>
    <name type="common">Tree cotton</name>
    <name type="synonym">Gossypium nanking</name>
    <dbReference type="NCBI Taxonomy" id="29729"/>
    <lineage>
        <taxon>Eukaryota</taxon>
        <taxon>Viridiplantae</taxon>
        <taxon>Streptophyta</taxon>
        <taxon>Embryophyta</taxon>
        <taxon>Tracheophyta</taxon>
        <taxon>Spermatophyta</taxon>
        <taxon>Magnoliopsida</taxon>
        <taxon>eudicotyledons</taxon>
        <taxon>Gunneridae</taxon>
        <taxon>Pentapetalae</taxon>
        <taxon>rosids</taxon>
        <taxon>malvids</taxon>
        <taxon>Malvales</taxon>
        <taxon>Malvaceae</taxon>
        <taxon>Malvoideae</taxon>
        <taxon>Gossypium</taxon>
    </lineage>
</organism>
<accession>A0A0B0MQ16</accession>
<dbReference type="AlphaFoldDB" id="A0A0B0MQ16"/>
<protein>
    <submittedName>
        <fullName evidence="1">Uncharacterized protein</fullName>
    </submittedName>
</protein>
<dbReference type="Proteomes" id="UP000032142">
    <property type="component" value="Unassembled WGS sequence"/>
</dbReference>
<gene>
    <name evidence="1" type="ORF">F383_28630</name>
</gene>
<sequence>MPWPNITITLAQVAQS</sequence>
<comment type="caution">
    <text evidence="1">The sequence shown here is derived from an EMBL/GenBank/DDBJ whole genome shotgun (WGS) entry which is preliminary data.</text>
</comment>
<keyword evidence="2" id="KW-1185">Reference proteome</keyword>
<name>A0A0B0MQ16_GOSAR</name>
<evidence type="ECO:0000313" key="1">
    <source>
        <dbReference type="EMBL" id="KHG04203.1"/>
    </source>
</evidence>
<evidence type="ECO:0000313" key="2">
    <source>
        <dbReference type="Proteomes" id="UP000032142"/>
    </source>
</evidence>
<dbReference type="EMBL" id="JRRC01407354">
    <property type="protein sequence ID" value="KHG04203.1"/>
    <property type="molecule type" value="Genomic_DNA"/>
</dbReference>
<proteinExistence type="predicted"/>
<reference evidence="2" key="1">
    <citation type="submission" date="2014-09" db="EMBL/GenBank/DDBJ databases">
        <authorList>
            <person name="Mudge J."/>
            <person name="Ramaraj T."/>
            <person name="Lindquist I.E."/>
            <person name="Bharti A.K."/>
            <person name="Sundararajan A."/>
            <person name="Cameron C.T."/>
            <person name="Woodward J.E."/>
            <person name="May G.D."/>
            <person name="Brubaker C."/>
            <person name="Broadhvest J."/>
            <person name="Wilkins T.A."/>
        </authorList>
    </citation>
    <scope>NUCLEOTIDE SEQUENCE</scope>
    <source>
        <strain evidence="2">cv. AKA8401</strain>
    </source>
</reference>